<evidence type="ECO:0000313" key="2">
    <source>
        <dbReference type="Proteomes" id="UP000249645"/>
    </source>
</evidence>
<proteinExistence type="predicted"/>
<gene>
    <name evidence="1" type="ORF">DI598_11195</name>
</gene>
<evidence type="ECO:0000313" key="1">
    <source>
        <dbReference type="EMBL" id="PZP47234.1"/>
    </source>
</evidence>
<organism evidence="1 2">
    <name type="scientific">Pseudopedobacter saltans</name>
    <dbReference type="NCBI Taxonomy" id="151895"/>
    <lineage>
        <taxon>Bacteria</taxon>
        <taxon>Pseudomonadati</taxon>
        <taxon>Bacteroidota</taxon>
        <taxon>Sphingobacteriia</taxon>
        <taxon>Sphingobacteriales</taxon>
        <taxon>Sphingobacteriaceae</taxon>
        <taxon>Pseudopedobacter</taxon>
    </lineage>
</organism>
<name>A0A2W5EZ67_9SPHI</name>
<protein>
    <recommendedName>
        <fullName evidence="3">Acyl-CoA dehydrogenase</fullName>
    </recommendedName>
</protein>
<dbReference type="InterPro" id="IPR037069">
    <property type="entry name" value="AcylCoA_DH/ox_N_sf"/>
</dbReference>
<dbReference type="GO" id="GO:0050660">
    <property type="term" value="F:flavin adenine dinucleotide binding"/>
    <property type="evidence" value="ECO:0007669"/>
    <property type="project" value="InterPro"/>
</dbReference>
<dbReference type="EMBL" id="QFOI01000199">
    <property type="protein sequence ID" value="PZP47234.1"/>
    <property type="molecule type" value="Genomic_DNA"/>
</dbReference>
<sequence>MIEYSFSKHPSERLQSNWIETIRKDVFLAETERRLSDTQVQLCHQEKWFLALAPKKYGGLEWSLPQIVAFEEAIGWVDGSTGWVFTLCSGAGWFGGFLNENFAQKIF</sequence>
<dbReference type="InterPro" id="IPR009100">
    <property type="entry name" value="AcylCoA_DH/oxidase_NM_dom_sf"/>
</dbReference>
<evidence type="ECO:0008006" key="3">
    <source>
        <dbReference type="Google" id="ProtNLM"/>
    </source>
</evidence>
<dbReference type="GO" id="GO:0016627">
    <property type="term" value="F:oxidoreductase activity, acting on the CH-CH group of donors"/>
    <property type="evidence" value="ECO:0007669"/>
    <property type="project" value="InterPro"/>
</dbReference>
<dbReference type="Proteomes" id="UP000249645">
    <property type="component" value="Unassembled WGS sequence"/>
</dbReference>
<dbReference type="AlphaFoldDB" id="A0A2W5EZ67"/>
<dbReference type="SUPFAM" id="SSF56645">
    <property type="entry name" value="Acyl-CoA dehydrogenase NM domain-like"/>
    <property type="match status" value="1"/>
</dbReference>
<reference evidence="1 2" key="1">
    <citation type="submission" date="2017-11" db="EMBL/GenBank/DDBJ databases">
        <title>Infants hospitalized years apart are colonized by the same room-sourced microbial strains.</title>
        <authorList>
            <person name="Brooks B."/>
            <person name="Olm M.R."/>
            <person name="Firek B.A."/>
            <person name="Baker R."/>
            <person name="Thomas B.C."/>
            <person name="Morowitz M.J."/>
            <person name="Banfield J.F."/>
        </authorList>
    </citation>
    <scope>NUCLEOTIDE SEQUENCE [LARGE SCALE GENOMIC DNA]</scope>
    <source>
        <strain evidence="1">S2_009_000_R2_76</strain>
    </source>
</reference>
<comment type="caution">
    <text evidence="1">The sequence shown here is derived from an EMBL/GenBank/DDBJ whole genome shotgun (WGS) entry which is preliminary data.</text>
</comment>
<accession>A0A2W5EZ67</accession>
<dbReference type="Gene3D" id="1.10.540.10">
    <property type="entry name" value="Acyl-CoA dehydrogenase/oxidase, N-terminal domain"/>
    <property type="match status" value="1"/>
</dbReference>